<feature type="region of interest" description="Disordered" evidence="1">
    <location>
        <begin position="55"/>
        <end position="75"/>
    </location>
</feature>
<organism evidence="2">
    <name type="scientific">Zea mays</name>
    <name type="common">Maize</name>
    <dbReference type="NCBI Taxonomy" id="4577"/>
    <lineage>
        <taxon>Eukaryota</taxon>
        <taxon>Viridiplantae</taxon>
        <taxon>Streptophyta</taxon>
        <taxon>Embryophyta</taxon>
        <taxon>Tracheophyta</taxon>
        <taxon>Spermatophyta</taxon>
        <taxon>Magnoliopsida</taxon>
        <taxon>Liliopsida</taxon>
        <taxon>Poales</taxon>
        <taxon>Poaceae</taxon>
        <taxon>PACMAD clade</taxon>
        <taxon>Panicoideae</taxon>
        <taxon>Andropogonodae</taxon>
        <taxon>Andropogoneae</taxon>
        <taxon>Tripsacinae</taxon>
        <taxon>Zea</taxon>
    </lineage>
</organism>
<protein>
    <submittedName>
        <fullName evidence="2">Uncharacterized protein</fullName>
    </submittedName>
</protein>
<accession>B6TY95</accession>
<sequence>MMHNQQPDVRSPLGEIRGGRRIARRVRRRRGVGRRSVIRAGRYGQLVDAPLQHLQHPAHGRPAGGHGLDAPEPDQRHLPRDLLACRCFSGASRAAAPQHADAVLKQQVVVHPEREEELAAAAGLVGGAGLGVAPPADHLQQQHPVAVHVGLGGDDAESAGEDLRRDEADGAARVRHRQDALLGVAQLGHPEVGDLGAEVGVQEHVLGLDVEVDDPRVAPLVQVLEPPRDARRDLLQRLPPQRRRAGRVGLGLGADVPVQRAVGHVLVHQRALGALEAEAQERDDVHVRRPADADHLVQELLAVGAGVVQDLDGDLARAGAAGAGGQDAAVHRPVAAFPELALEGLGYPLQLGVPVALGSE</sequence>
<reference evidence="2" key="1">
    <citation type="journal article" date="2009" name="Plant Mol. Biol.">
        <title>Insights into corn genes derived from large-scale cDNA sequencing.</title>
        <authorList>
            <person name="Alexandrov N.N."/>
            <person name="Brover V.V."/>
            <person name="Freidin S."/>
            <person name="Troukhan M.E."/>
            <person name="Tatarinova T.V."/>
            <person name="Zhang H."/>
            <person name="Swaller T.J."/>
            <person name="Lu Y.P."/>
            <person name="Bouck J."/>
            <person name="Flavell R.B."/>
            <person name="Feldmann K.A."/>
        </authorList>
    </citation>
    <scope>NUCLEOTIDE SEQUENCE</scope>
</reference>
<name>B6TY95_MAIZE</name>
<dbReference type="AlphaFoldDB" id="B6TY95"/>
<evidence type="ECO:0000256" key="1">
    <source>
        <dbReference type="SAM" id="MobiDB-lite"/>
    </source>
</evidence>
<dbReference type="EMBL" id="EU969960">
    <property type="protein sequence ID" value="ACG42078.1"/>
    <property type="molecule type" value="mRNA"/>
</dbReference>
<proteinExistence type="evidence at transcript level"/>
<evidence type="ECO:0000313" key="2">
    <source>
        <dbReference type="EMBL" id="ACG42078.1"/>
    </source>
</evidence>